<feature type="region of interest" description="Disordered" evidence="1">
    <location>
        <begin position="38"/>
        <end position="61"/>
    </location>
</feature>
<proteinExistence type="predicted"/>
<reference evidence="2 3" key="1">
    <citation type="submission" date="2019-03" db="EMBL/GenBank/DDBJ databases">
        <title>First draft genome of Liparis tanakae, snailfish: a comprehensive survey of snailfish specific genes.</title>
        <authorList>
            <person name="Kim W."/>
            <person name="Song I."/>
            <person name="Jeong J.-H."/>
            <person name="Kim D."/>
            <person name="Kim S."/>
            <person name="Ryu S."/>
            <person name="Song J.Y."/>
            <person name="Lee S.K."/>
        </authorList>
    </citation>
    <scope>NUCLEOTIDE SEQUENCE [LARGE SCALE GENOMIC DNA]</scope>
    <source>
        <tissue evidence="2">Muscle</tissue>
    </source>
</reference>
<sequence length="61" mass="6390">MSCVHAAESASVPQTGPTSTLHIAQLWRQGLLPLLPRPYGFSNRNKHGGGEALGELGSPPV</sequence>
<evidence type="ECO:0000313" key="3">
    <source>
        <dbReference type="Proteomes" id="UP000314294"/>
    </source>
</evidence>
<accession>A0A4Z2H8U2</accession>
<evidence type="ECO:0000313" key="2">
    <source>
        <dbReference type="EMBL" id="TNN62196.1"/>
    </source>
</evidence>
<comment type="caution">
    <text evidence="2">The sequence shown here is derived from an EMBL/GenBank/DDBJ whole genome shotgun (WGS) entry which is preliminary data.</text>
</comment>
<gene>
    <name evidence="2" type="ORF">EYF80_027576</name>
</gene>
<evidence type="ECO:0000256" key="1">
    <source>
        <dbReference type="SAM" id="MobiDB-lite"/>
    </source>
</evidence>
<organism evidence="2 3">
    <name type="scientific">Liparis tanakae</name>
    <name type="common">Tanaka's snailfish</name>
    <dbReference type="NCBI Taxonomy" id="230148"/>
    <lineage>
        <taxon>Eukaryota</taxon>
        <taxon>Metazoa</taxon>
        <taxon>Chordata</taxon>
        <taxon>Craniata</taxon>
        <taxon>Vertebrata</taxon>
        <taxon>Euteleostomi</taxon>
        <taxon>Actinopterygii</taxon>
        <taxon>Neopterygii</taxon>
        <taxon>Teleostei</taxon>
        <taxon>Neoteleostei</taxon>
        <taxon>Acanthomorphata</taxon>
        <taxon>Eupercaria</taxon>
        <taxon>Perciformes</taxon>
        <taxon>Cottioidei</taxon>
        <taxon>Cottales</taxon>
        <taxon>Liparidae</taxon>
        <taxon>Liparis</taxon>
    </lineage>
</organism>
<keyword evidence="3" id="KW-1185">Reference proteome</keyword>
<dbReference type="AlphaFoldDB" id="A0A4Z2H8U2"/>
<dbReference type="Proteomes" id="UP000314294">
    <property type="component" value="Unassembled WGS sequence"/>
</dbReference>
<name>A0A4Z2H8U2_9TELE</name>
<dbReference type="EMBL" id="SRLO01000299">
    <property type="protein sequence ID" value="TNN62196.1"/>
    <property type="molecule type" value="Genomic_DNA"/>
</dbReference>
<protein>
    <submittedName>
        <fullName evidence="2">Uncharacterized protein</fullName>
    </submittedName>
</protein>